<feature type="compositionally biased region" description="Pro residues" evidence="2">
    <location>
        <begin position="123"/>
        <end position="133"/>
    </location>
</feature>
<feature type="compositionally biased region" description="Acidic residues" evidence="2">
    <location>
        <begin position="179"/>
        <end position="188"/>
    </location>
</feature>
<dbReference type="EMBL" id="JAACJJ010000044">
    <property type="protein sequence ID" value="KAF5314469.1"/>
    <property type="molecule type" value="Genomic_DNA"/>
</dbReference>
<keyword evidence="6" id="KW-1185">Reference proteome</keyword>
<feature type="compositionally biased region" description="Low complexity" evidence="2">
    <location>
        <begin position="15"/>
        <end position="24"/>
    </location>
</feature>
<evidence type="ECO:0000313" key="6">
    <source>
        <dbReference type="Proteomes" id="UP000567179"/>
    </source>
</evidence>
<sequence length="693" mass="74415">MAGSDVDMDGNEARPSSLTPELGLTPPPTSPSQATSRRSSLAAGNGISINQGDSHAGGISIPLLVHSPSPSTTTKGTPHQDPGEASSTQTPQQIALSSASKPASSAAAAKPRSSKVSKARSPSPSPPPAPPVVPLQTIRLSIQLGGPSNYEVDIARQAKETGQRPPTPPLPEKKVADSSDSEEDEDEPQQPKADGDNKGAAKKKTRRKRNNAAEYYDTADPFIDDSELALDQRQYFAQTKQQGFYVSSGEVALLKDKADLFSDRGDDGGIPKMEIVQISSAPSTFGASCCVDIVLCTVCRPDRTKKPKSKKISFAAGLHPSLSQSNALSAPVEGTRDAPIPVDGPATSISAAPNGINGSSNINSSISAPPRSNAATNANANGPPPINTDVDDSHAGQKRKRQTLMTMENGKKRKVVDETMFHPDLQAAIKDIRALVASENWENKGKFPPSLKPPLTRLAILAIRLDEYDDAFFALMPSIFPYNKFTMTKLIKRTVFTDHLGLLQERQEVLLGQLKVLVDEGWTKAQEEWERSVAAWERRQEKLRAEASGDGASGTGSGAPTRQATEEMDVEAPAPSQAAANDHDKDGEDGKDGGGKDNANHPPNKRYRLTEAMRNIIWELVLLSNECCRLENEKNSLEGSGVLISDQGLRKVLYQKIVASYPEGWMSSGQISRDVSAIKKRLEREALEAENDD</sequence>
<name>A0A8H5B0V4_9AGAR</name>
<feature type="compositionally biased region" description="Low complexity" evidence="2">
    <location>
        <begin position="31"/>
        <end position="40"/>
    </location>
</feature>
<feature type="compositionally biased region" description="Low complexity" evidence="2">
    <location>
        <begin position="67"/>
        <end position="77"/>
    </location>
</feature>
<feature type="compositionally biased region" description="Basic residues" evidence="2">
    <location>
        <begin position="200"/>
        <end position="210"/>
    </location>
</feature>
<protein>
    <recommendedName>
        <fullName evidence="7">Ubinuclein middle domain-containing protein</fullName>
    </recommendedName>
</protein>
<feature type="compositionally biased region" description="Low complexity" evidence="2">
    <location>
        <begin position="352"/>
        <end position="381"/>
    </location>
</feature>
<feature type="compositionally biased region" description="Acidic residues" evidence="2">
    <location>
        <begin position="1"/>
        <end position="10"/>
    </location>
</feature>
<evidence type="ECO:0008006" key="7">
    <source>
        <dbReference type="Google" id="ProtNLM"/>
    </source>
</evidence>
<reference evidence="5 6" key="1">
    <citation type="journal article" date="2020" name="ISME J.">
        <title>Uncovering the hidden diversity of litter-decomposition mechanisms in mushroom-forming fungi.</title>
        <authorList>
            <person name="Floudas D."/>
            <person name="Bentzer J."/>
            <person name="Ahren D."/>
            <person name="Johansson T."/>
            <person name="Persson P."/>
            <person name="Tunlid A."/>
        </authorList>
    </citation>
    <scope>NUCLEOTIDE SEQUENCE [LARGE SCALE GENOMIC DNA]</scope>
    <source>
        <strain evidence="5 6">CBS 101986</strain>
    </source>
</reference>
<accession>A0A8H5B0V4</accession>
<feature type="compositionally biased region" description="Polar residues" evidence="2">
    <location>
        <begin position="85"/>
        <end position="96"/>
    </location>
</feature>
<organism evidence="5 6">
    <name type="scientific">Psilocybe cf. subviscida</name>
    <dbReference type="NCBI Taxonomy" id="2480587"/>
    <lineage>
        <taxon>Eukaryota</taxon>
        <taxon>Fungi</taxon>
        <taxon>Dikarya</taxon>
        <taxon>Basidiomycota</taxon>
        <taxon>Agaricomycotina</taxon>
        <taxon>Agaricomycetes</taxon>
        <taxon>Agaricomycetidae</taxon>
        <taxon>Agaricales</taxon>
        <taxon>Agaricineae</taxon>
        <taxon>Strophariaceae</taxon>
        <taxon>Psilocybe</taxon>
    </lineage>
</organism>
<feature type="compositionally biased region" description="Basic and acidic residues" evidence="2">
    <location>
        <begin position="581"/>
        <end position="599"/>
    </location>
</feature>
<dbReference type="Pfam" id="PF14075">
    <property type="entry name" value="UBN_AB"/>
    <property type="match status" value="1"/>
</dbReference>
<feature type="compositionally biased region" description="Low complexity" evidence="2">
    <location>
        <begin position="97"/>
        <end position="111"/>
    </location>
</feature>
<evidence type="ECO:0000256" key="2">
    <source>
        <dbReference type="SAM" id="MobiDB-lite"/>
    </source>
</evidence>
<dbReference type="Pfam" id="PF08729">
    <property type="entry name" value="HUN"/>
    <property type="match status" value="1"/>
</dbReference>
<feature type="region of interest" description="Disordered" evidence="2">
    <location>
        <begin position="325"/>
        <end position="403"/>
    </location>
</feature>
<proteinExistence type="predicted"/>
<feature type="domain" description="Hpc2-related" evidence="3">
    <location>
        <begin position="203"/>
        <end position="251"/>
    </location>
</feature>
<evidence type="ECO:0000259" key="4">
    <source>
        <dbReference type="Pfam" id="PF14075"/>
    </source>
</evidence>
<evidence type="ECO:0000313" key="5">
    <source>
        <dbReference type="EMBL" id="KAF5314469.1"/>
    </source>
</evidence>
<dbReference type="AlphaFoldDB" id="A0A8H5B0V4"/>
<dbReference type="InterPro" id="IPR014840">
    <property type="entry name" value="HRD"/>
</dbReference>
<dbReference type="InterPro" id="IPR026947">
    <property type="entry name" value="UBN_middle_dom"/>
</dbReference>
<feature type="region of interest" description="Disordered" evidence="2">
    <location>
        <begin position="543"/>
        <end position="607"/>
    </location>
</feature>
<gene>
    <name evidence="5" type="ORF">D9619_011913</name>
</gene>
<evidence type="ECO:0000259" key="3">
    <source>
        <dbReference type="Pfam" id="PF08729"/>
    </source>
</evidence>
<feature type="region of interest" description="Disordered" evidence="2">
    <location>
        <begin position="1"/>
        <end position="212"/>
    </location>
</feature>
<keyword evidence="1" id="KW-0597">Phosphoprotein</keyword>
<comment type="caution">
    <text evidence="5">The sequence shown here is derived from an EMBL/GenBank/DDBJ whole genome shotgun (WGS) entry which is preliminary data.</text>
</comment>
<evidence type="ECO:0000256" key="1">
    <source>
        <dbReference type="ARBA" id="ARBA00022553"/>
    </source>
</evidence>
<dbReference type="Proteomes" id="UP000567179">
    <property type="component" value="Unassembled WGS sequence"/>
</dbReference>
<feature type="compositionally biased region" description="Basic and acidic residues" evidence="2">
    <location>
        <begin position="153"/>
        <end position="162"/>
    </location>
</feature>
<dbReference type="OrthoDB" id="5576775at2759"/>
<feature type="domain" description="Ubinuclein middle" evidence="4">
    <location>
        <begin position="421"/>
        <end position="673"/>
    </location>
</feature>